<dbReference type="RefSeq" id="WP_345622342.1">
    <property type="nucleotide sequence ID" value="NZ_BAABIG010000054.1"/>
</dbReference>
<dbReference type="Proteomes" id="UP001501265">
    <property type="component" value="Unassembled WGS sequence"/>
</dbReference>
<evidence type="ECO:0000313" key="1">
    <source>
        <dbReference type="EMBL" id="GAA4812398.1"/>
    </source>
</evidence>
<proteinExistence type="predicted"/>
<reference evidence="2" key="1">
    <citation type="journal article" date="2019" name="Int. J. Syst. Evol. Microbiol.">
        <title>The Global Catalogue of Microorganisms (GCM) 10K type strain sequencing project: providing services to taxonomists for standard genome sequencing and annotation.</title>
        <authorList>
            <consortium name="The Broad Institute Genomics Platform"/>
            <consortium name="The Broad Institute Genome Sequencing Center for Infectious Disease"/>
            <person name="Wu L."/>
            <person name="Ma J."/>
        </authorList>
    </citation>
    <scope>NUCLEOTIDE SEQUENCE [LARGE SCALE GENOMIC DNA]</scope>
    <source>
        <strain evidence="2">JCM 18081</strain>
    </source>
</reference>
<dbReference type="EMBL" id="BAABIG010000054">
    <property type="protein sequence ID" value="GAA4812398.1"/>
    <property type="molecule type" value="Genomic_DNA"/>
</dbReference>
<name>A0ABP9CMZ8_9ACTN</name>
<organism evidence="1 2">
    <name type="scientific">Streptomyces ziwulingensis</name>
    <dbReference type="NCBI Taxonomy" id="1045501"/>
    <lineage>
        <taxon>Bacteria</taxon>
        <taxon>Bacillati</taxon>
        <taxon>Actinomycetota</taxon>
        <taxon>Actinomycetes</taxon>
        <taxon>Kitasatosporales</taxon>
        <taxon>Streptomycetaceae</taxon>
        <taxon>Streptomyces</taxon>
    </lineage>
</organism>
<protein>
    <submittedName>
        <fullName evidence="1">Uncharacterized protein</fullName>
    </submittedName>
</protein>
<gene>
    <name evidence="1" type="ORF">GCM10023220_49550</name>
</gene>
<evidence type="ECO:0000313" key="2">
    <source>
        <dbReference type="Proteomes" id="UP001501265"/>
    </source>
</evidence>
<keyword evidence="2" id="KW-1185">Reference proteome</keyword>
<comment type="caution">
    <text evidence="1">The sequence shown here is derived from an EMBL/GenBank/DDBJ whole genome shotgun (WGS) entry which is preliminary data.</text>
</comment>
<sequence>MTGVSVEGGALDITCTVTTLVNGQGATRAGRPGAMTVDGKHPALVAAMDRARAPIPGRRR</sequence>
<accession>A0ABP9CMZ8</accession>